<keyword evidence="2" id="KW-0472">Membrane</keyword>
<feature type="transmembrane region" description="Helical" evidence="2">
    <location>
        <begin position="182"/>
        <end position="214"/>
    </location>
</feature>
<sequence length="1043" mass="112443">MPCSVALSMVHAKQTKKPLPRFLHSAHFYVWIVLGFVVFAQPYGQVAADTKLDLLLNPAGFLTSALHAWTDTFTLGQLQNQAYGYLFPQGFFFLITDFLPDWIAQRLWWWLVLSLGFSGFYALVARLGIGNPAFRVIAALLFALSPRTLTTLTAISSETWPIMLAPWVCLPLLSRNVGARAIALSLLPAACMGAVNATATMAALIPAALILLYRGLFLRLLLWGMGVLAVNSWWIGPLLVLGKYAPPFTEFIESSSVTTSWLNPAEILRGTTSWTPFVDTERQAGYLLVNDALFVTLSVLVAALGLIGLTLMKHRGLWAFMLAIGLLILGSAHLTAVQEFLDGPGAALRNIHKFDLLVRMPLMVGVAALGSHISLPLLGTTALTSGQGKHHTIPLPLQKRQAAGLLVVIIAVGALAPAWSARLLPQGTWDEVPDYWYEATEFLNQNATGTRTLIWPSSPFARQDWGWTRDEPAQPLLDVPWAVRDAIPLVPPEAIRGLDGLDDLGTLGTGLNDEALKRLGIGAVLVRHDLEADPDIEVDLPGEKHTFGSQGQVDVYLIDPDRNMWITSGTSKQLPTVAGGGEILSLLDTINGYSPRTLVSENAQIVTDTPQLVGTNYGDGTSSAALANLEETEVKNRIVDYPSAGPMTQVVQEGSITASSSGSDATSFGGADPDRSLNSLLDHRYNTAWYPTPGDTSPWLEVSGTGTTLSISPRSTVTATITSGDSVMVREFEKGRTTTVTLAQPEARIEFDGFVGISELSLEGLSRTITVPETSPDVQQFVFQRLTVPTSFLDRTFTVPRHMSVTVDAQSCVTLELDGDRINCGPLELTPGTHTLRTQSEWVTLTESVPHASVQPATNIEAAPTDRVLVTTRAFNSGTSVLIDATPLSPIQLDASSQGFIIPANASGELSFAFDGEKPYKLSLFGGATIALIVVLGCVVVGRRREAINPVWQDTRNAQWAVVALIPMLGWWFVPAVASWLVLRFTLIPKWVLAGLPLAICGLWLAQAPWPAAAYPGDSPALALLAGISVAALFAGDLRPPKR</sequence>
<dbReference type="AlphaFoldDB" id="A0AB72VEG1"/>
<feature type="transmembrane region" description="Helical" evidence="2">
    <location>
        <begin position="990"/>
        <end position="1007"/>
    </location>
</feature>
<feature type="transmembrane region" description="Helical" evidence="2">
    <location>
        <begin position="962"/>
        <end position="983"/>
    </location>
</feature>
<evidence type="ECO:0000256" key="2">
    <source>
        <dbReference type="SAM" id="Phobius"/>
    </source>
</evidence>
<reference evidence="4" key="1">
    <citation type="journal article" date="2007" name="Microbiology">
        <title>Comparative analysis of the Corynebacterium glutamicum group and complete genome sequence of strain R.</title>
        <authorList>
            <person name="Yukawa H."/>
            <person name="Omumasaba C.A."/>
            <person name="Nonaka H."/>
            <person name="Kos P."/>
            <person name="Okai N."/>
            <person name="Suzuki N."/>
            <person name="Suda M."/>
            <person name="Tsuge Y."/>
            <person name="Watanabe J."/>
            <person name="Ikeda Y."/>
            <person name="Vertes A.A."/>
            <person name="Inui M."/>
        </authorList>
    </citation>
    <scope>NUCLEOTIDE SEQUENCE</scope>
    <source>
        <strain evidence="4">R</strain>
    </source>
</reference>
<feature type="transmembrane region" description="Helical" evidence="2">
    <location>
        <begin position="107"/>
        <end position="129"/>
    </location>
</feature>
<dbReference type="GO" id="GO:0016740">
    <property type="term" value="F:transferase activity"/>
    <property type="evidence" value="ECO:0007669"/>
    <property type="project" value="InterPro"/>
</dbReference>
<keyword evidence="2" id="KW-1133">Transmembrane helix</keyword>
<organism evidence="4">
    <name type="scientific">Corynebacterium glutamicum (strain R)</name>
    <dbReference type="NCBI Taxonomy" id="340322"/>
    <lineage>
        <taxon>Bacteria</taxon>
        <taxon>Bacillati</taxon>
        <taxon>Actinomycetota</taxon>
        <taxon>Actinomycetes</taxon>
        <taxon>Mycobacteriales</taxon>
        <taxon>Corynebacteriaceae</taxon>
        <taxon>Corynebacterium</taxon>
    </lineage>
</organism>
<dbReference type="Pfam" id="PF11847">
    <property type="entry name" value="GT-C_AftD"/>
    <property type="match status" value="1"/>
</dbReference>
<feature type="transmembrane region" description="Helical" evidence="2">
    <location>
        <begin position="362"/>
        <end position="382"/>
    </location>
</feature>
<feature type="compositionally biased region" description="Polar residues" evidence="1">
    <location>
        <begin position="654"/>
        <end position="666"/>
    </location>
</feature>
<feature type="transmembrane region" description="Helical" evidence="2">
    <location>
        <begin position="1019"/>
        <end position="1038"/>
    </location>
</feature>
<proteinExistence type="predicted"/>
<dbReference type="InterPro" id="IPR021798">
    <property type="entry name" value="AftD_N"/>
</dbReference>
<keyword evidence="2" id="KW-0812">Transmembrane</keyword>
<evidence type="ECO:0000313" key="4">
    <source>
        <dbReference type="EMBL" id="BAF55761.1"/>
    </source>
</evidence>
<feature type="transmembrane region" description="Helical" evidence="2">
    <location>
        <begin position="220"/>
        <end position="241"/>
    </location>
</feature>
<gene>
    <name evidence="4" type="ordered locus">cgR_2743</name>
</gene>
<evidence type="ECO:0000259" key="3">
    <source>
        <dbReference type="Pfam" id="PF11847"/>
    </source>
</evidence>
<feature type="transmembrane region" description="Helical" evidence="2">
    <location>
        <begin position="22"/>
        <end position="40"/>
    </location>
</feature>
<dbReference type="EMBL" id="AP009044">
    <property type="protein sequence ID" value="BAF55761.1"/>
    <property type="molecule type" value="Genomic_DNA"/>
</dbReference>
<feature type="transmembrane region" description="Helical" evidence="2">
    <location>
        <begin position="317"/>
        <end position="341"/>
    </location>
</feature>
<feature type="transmembrane region" description="Helical" evidence="2">
    <location>
        <begin position="922"/>
        <end position="942"/>
    </location>
</feature>
<feature type="transmembrane region" description="Helical" evidence="2">
    <location>
        <begin position="292"/>
        <end position="311"/>
    </location>
</feature>
<evidence type="ECO:0000256" key="1">
    <source>
        <dbReference type="SAM" id="MobiDB-lite"/>
    </source>
</evidence>
<dbReference type="Proteomes" id="UP000006698">
    <property type="component" value="Chromosome"/>
</dbReference>
<protein>
    <recommendedName>
        <fullName evidence="3">Alpha-(1-&gt;3)-arabinofuranosyltransferase N-terminal GT-C domain-containing protein</fullName>
    </recommendedName>
</protein>
<feature type="transmembrane region" description="Helical" evidence="2">
    <location>
        <begin position="402"/>
        <end position="419"/>
    </location>
</feature>
<accession>A0AB72VEG1</accession>
<feature type="domain" description="Alpha-(1-&gt;3)-arabinofuranosyltransferase N-terminal GT-C" evidence="3">
    <location>
        <begin position="34"/>
        <end position="637"/>
    </location>
</feature>
<dbReference type="KEGG" id="cgt:cgR_2743"/>
<feature type="region of interest" description="Disordered" evidence="1">
    <location>
        <begin position="654"/>
        <end position="673"/>
    </location>
</feature>
<name>A0AB72VEG1_CORGB</name>